<dbReference type="KEGG" id="bgt:106061084"/>
<dbReference type="GO" id="GO:0015020">
    <property type="term" value="F:glucuronosyltransferase activity"/>
    <property type="evidence" value="ECO:0007669"/>
    <property type="project" value="UniProtKB-EC"/>
</dbReference>
<evidence type="ECO:0000313" key="7">
    <source>
        <dbReference type="Proteomes" id="UP000076420"/>
    </source>
</evidence>
<keyword evidence="5" id="KW-1133">Transmembrane helix</keyword>
<dbReference type="PANTHER" id="PTHR48043">
    <property type="entry name" value="EG:EG0003.4 PROTEIN-RELATED"/>
    <property type="match status" value="1"/>
</dbReference>
<comment type="subcellular location">
    <subcellularLocation>
        <location evidence="5">Membrane</location>
        <topology evidence="5">Single-pass membrane protein</topology>
    </subcellularLocation>
</comment>
<dbReference type="SUPFAM" id="SSF53756">
    <property type="entry name" value="UDP-Glycosyltransferase/glycogen phosphorylase"/>
    <property type="match status" value="1"/>
</dbReference>
<keyword evidence="5" id="KW-0732">Signal</keyword>
<feature type="chain" id="PRO_5011820701" description="UDP-glucuronosyltransferase" evidence="5">
    <location>
        <begin position="30"/>
        <end position="524"/>
    </location>
</feature>
<dbReference type="AlphaFoldDB" id="A0A2C9KWD2"/>
<protein>
    <recommendedName>
        <fullName evidence="5">UDP-glucuronosyltransferase</fullName>
        <ecNumber evidence="5">2.4.1.17</ecNumber>
    </recommendedName>
</protein>
<evidence type="ECO:0000256" key="1">
    <source>
        <dbReference type="ARBA" id="ARBA00009995"/>
    </source>
</evidence>
<evidence type="ECO:0000256" key="5">
    <source>
        <dbReference type="RuleBase" id="RU362059"/>
    </source>
</evidence>
<dbReference type="EC" id="2.4.1.17" evidence="5"/>
<evidence type="ECO:0000313" key="6">
    <source>
        <dbReference type="EnsemblMetazoa" id="BGLB024326-PA"/>
    </source>
</evidence>
<dbReference type="InterPro" id="IPR035595">
    <property type="entry name" value="UDP_glycos_trans_CS"/>
</dbReference>
<comment type="similarity">
    <text evidence="1 4">Belongs to the UDP-glycosyltransferase family.</text>
</comment>
<comment type="catalytic activity">
    <reaction evidence="5">
        <text>glucuronate acceptor + UDP-alpha-D-glucuronate = acceptor beta-D-glucuronoside + UDP + H(+)</text>
        <dbReference type="Rhea" id="RHEA:21032"/>
        <dbReference type="ChEBI" id="CHEBI:15378"/>
        <dbReference type="ChEBI" id="CHEBI:58052"/>
        <dbReference type="ChEBI" id="CHEBI:58223"/>
        <dbReference type="ChEBI" id="CHEBI:132367"/>
        <dbReference type="ChEBI" id="CHEBI:132368"/>
        <dbReference type="EC" id="2.4.1.17"/>
    </reaction>
</comment>
<reference evidence="6" key="1">
    <citation type="submission" date="2020-05" db="UniProtKB">
        <authorList>
            <consortium name="EnsemblMetazoa"/>
        </authorList>
    </citation>
    <scope>IDENTIFICATION</scope>
    <source>
        <strain evidence="6">BB02</strain>
    </source>
</reference>
<organism evidence="6 7">
    <name type="scientific">Biomphalaria glabrata</name>
    <name type="common">Bloodfluke planorb</name>
    <name type="synonym">Freshwater snail</name>
    <dbReference type="NCBI Taxonomy" id="6526"/>
    <lineage>
        <taxon>Eukaryota</taxon>
        <taxon>Metazoa</taxon>
        <taxon>Spiralia</taxon>
        <taxon>Lophotrochozoa</taxon>
        <taxon>Mollusca</taxon>
        <taxon>Gastropoda</taxon>
        <taxon>Heterobranchia</taxon>
        <taxon>Euthyneura</taxon>
        <taxon>Panpulmonata</taxon>
        <taxon>Hygrophila</taxon>
        <taxon>Lymnaeoidea</taxon>
        <taxon>Planorbidae</taxon>
        <taxon>Biomphalaria</taxon>
    </lineage>
</organism>
<dbReference type="CDD" id="cd03784">
    <property type="entry name" value="GT1_Gtf-like"/>
    <property type="match status" value="1"/>
</dbReference>
<keyword evidence="2 4" id="KW-0328">Glycosyltransferase</keyword>
<dbReference type="InterPro" id="IPR050271">
    <property type="entry name" value="UDP-glycosyltransferase"/>
</dbReference>
<feature type="signal peptide" evidence="5">
    <location>
        <begin position="1"/>
        <end position="29"/>
    </location>
</feature>
<accession>A0A2C9KWD2</accession>
<keyword evidence="3 4" id="KW-0808">Transferase</keyword>
<proteinExistence type="inferred from homology"/>
<dbReference type="VEuPathDB" id="VectorBase:BGLAX_031805"/>
<sequence length="524" mass="59197">MWKYWQRIMASLALFNALLLCLLLQNLLADAKVVVLLSAPHTADVRTYTNVARGLSSYGHETYVCVPQFLLDSNLVNTDGVKVIPYGQYLNNFDSFFFQTVLDRFWRGENIWVRDYVSLIQSMQAIVRQILTDQNLITTLRTIKPDLFILTNGPFFRNIVTLPYMLNISFAYLGSFNDLPGQRVPFSPSSTACPGYPEFKEEGMGFYGRLATSLCNVVVTFLDHYFMDDKMVAELAPNSPKASVSEISRMAKVYIIESEPILDYAKPEMPYMKLIGSTALTKPADLMPPLKSFIDNSEKGVALVSSANIPATIAKKMMLAFQQQNLSVIWRVHFSPANTSRLMTMPWVPQNDILANRKTRLFVSHCGTHSQYDALYHGVPILCLPLYGDQFYNAERAKSKGFGLSANLATISYKQLAKLMSKVADTDKYRNNIERASSLYKMFYKNPSETAAFWIDHVIENGGIYMRSTAQTLPLFKLLTLDIMAFVFLVIAAVILVIVCACVFCFKMARKCLTALVRPKFKKS</sequence>
<dbReference type="STRING" id="6526.A0A2C9KWD2"/>
<dbReference type="RefSeq" id="XP_013074598.2">
    <property type="nucleotide sequence ID" value="XM_013219144.2"/>
</dbReference>
<evidence type="ECO:0000256" key="2">
    <source>
        <dbReference type="ARBA" id="ARBA00022676"/>
    </source>
</evidence>
<dbReference type="EnsemblMetazoa" id="BGLB024326-RA">
    <property type="protein sequence ID" value="BGLB024326-PA"/>
    <property type="gene ID" value="BGLB024326"/>
</dbReference>
<evidence type="ECO:0000256" key="4">
    <source>
        <dbReference type="RuleBase" id="RU003718"/>
    </source>
</evidence>
<dbReference type="PROSITE" id="PS00375">
    <property type="entry name" value="UDPGT"/>
    <property type="match status" value="1"/>
</dbReference>
<dbReference type="VEuPathDB" id="VectorBase:BGLB024326"/>
<dbReference type="GO" id="GO:0016020">
    <property type="term" value="C:membrane"/>
    <property type="evidence" value="ECO:0007669"/>
    <property type="project" value="UniProtKB-SubCell"/>
</dbReference>
<dbReference type="OrthoDB" id="6072202at2759"/>
<gene>
    <name evidence="6" type="primary">106061084</name>
</gene>
<dbReference type="Gene3D" id="3.40.50.2000">
    <property type="entry name" value="Glycogen Phosphorylase B"/>
    <property type="match status" value="1"/>
</dbReference>
<evidence type="ECO:0000256" key="3">
    <source>
        <dbReference type="ARBA" id="ARBA00022679"/>
    </source>
</evidence>
<keyword evidence="5" id="KW-0812">Transmembrane</keyword>
<dbReference type="InterPro" id="IPR002213">
    <property type="entry name" value="UDP_glucos_trans"/>
</dbReference>
<keyword evidence="5" id="KW-0472">Membrane</keyword>
<dbReference type="Proteomes" id="UP000076420">
    <property type="component" value="Unassembled WGS sequence"/>
</dbReference>
<dbReference type="PANTHER" id="PTHR48043:SF145">
    <property type="entry name" value="FI06409P-RELATED"/>
    <property type="match status" value="1"/>
</dbReference>
<name>A0A2C9KWD2_BIOGL</name>
<dbReference type="Pfam" id="PF00201">
    <property type="entry name" value="UDPGT"/>
    <property type="match status" value="1"/>
</dbReference>
<feature type="transmembrane region" description="Helical" evidence="5">
    <location>
        <begin position="483"/>
        <end position="506"/>
    </location>
</feature>